<comment type="subcellular location">
    <subcellularLocation>
        <location evidence="1">Endoplasmic reticulum membrane</location>
        <topology evidence="1">Multi-pass membrane protein</topology>
    </subcellularLocation>
</comment>
<evidence type="ECO:0000313" key="10">
    <source>
        <dbReference type="Proteomes" id="UP000606274"/>
    </source>
</evidence>
<evidence type="ECO:0000256" key="2">
    <source>
        <dbReference type="ARBA" id="ARBA00004687"/>
    </source>
</evidence>
<gene>
    <name evidence="9" type="ORF">HF521_020789</name>
</gene>
<dbReference type="AlphaFoldDB" id="A0A8T0BHC7"/>
<proteinExistence type="predicted"/>
<evidence type="ECO:0008006" key="11">
    <source>
        <dbReference type="Google" id="ProtNLM"/>
    </source>
</evidence>
<dbReference type="OrthoDB" id="17366at2759"/>
<evidence type="ECO:0000256" key="7">
    <source>
        <dbReference type="ARBA" id="ARBA00023136"/>
    </source>
</evidence>
<keyword evidence="3" id="KW-0337">GPI-anchor biosynthesis</keyword>
<name>A0A8T0BHC7_SILME</name>
<evidence type="ECO:0000256" key="4">
    <source>
        <dbReference type="ARBA" id="ARBA00022692"/>
    </source>
</evidence>
<dbReference type="GO" id="GO:0006506">
    <property type="term" value="P:GPI anchor biosynthetic process"/>
    <property type="evidence" value="ECO:0007669"/>
    <property type="project" value="UniProtKB-KW"/>
</dbReference>
<keyword evidence="5" id="KW-0256">Endoplasmic reticulum</keyword>
<protein>
    <recommendedName>
        <fullName evidence="11">Phosphatidylinositol-glycan biosynthesis class F protein</fullName>
    </recommendedName>
</protein>
<feature type="transmembrane region" description="Helical" evidence="8">
    <location>
        <begin position="41"/>
        <end position="64"/>
    </location>
</feature>
<evidence type="ECO:0000256" key="8">
    <source>
        <dbReference type="SAM" id="Phobius"/>
    </source>
</evidence>
<feature type="transmembrane region" description="Helical" evidence="8">
    <location>
        <begin position="85"/>
        <end position="106"/>
    </location>
</feature>
<keyword evidence="4 8" id="KW-0812">Transmembrane</keyword>
<feature type="transmembrane region" description="Helical" evidence="8">
    <location>
        <begin position="153"/>
        <end position="171"/>
    </location>
</feature>
<feature type="transmembrane region" description="Helical" evidence="8">
    <location>
        <begin position="183"/>
        <end position="207"/>
    </location>
</feature>
<evidence type="ECO:0000313" key="9">
    <source>
        <dbReference type="EMBL" id="KAF7705503.1"/>
    </source>
</evidence>
<evidence type="ECO:0000256" key="5">
    <source>
        <dbReference type="ARBA" id="ARBA00022824"/>
    </source>
</evidence>
<accession>A0A8T0BHC7</accession>
<dbReference type="GO" id="GO:0005789">
    <property type="term" value="C:endoplasmic reticulum membrane"/>
    <property type="evidence" value="ECO:0007669"/>
    <property type="project" value="UniProtKB-SubCell"/>
</dbReference>
<organism evidence="9 10">
    <name type="scientific">Silurus meridionalis</name>
    <name type="common">Southern catfish</name>
    <name type="synonym">Silurus soldatovi meridionalis</name>
    <dbReference type="NCBI Taxonomy" id="175797"/>
    <lineage>
        <taxon>Eukaryota</taxon>
        <taxon>Metazoa</taxon>
        <taxon>Chordata</taxon>
        <taxon>Craniata</taxon>
        <taxon>Vertebrata</taxon>
        <taxon>Euteleostomi</taxon>
        <taxon>Actinopterygii</taxon>
        <taxon>Neopterygii</taxon>
        <taxon>Teleostei</taxon>
        <taxon>Ostariophysi</taxon>
        <taxon>Siluriformes</taxon>
        <taxon>Siluridae</taxon>
        <taxon>Silurus</taxon>
    </lineage>
</organism>
<keyword evidence="6 8" id="KW-1133">Transmembrane helix</keyword>
<feature type="transmembrane region" description="Helical" evidence="8">
    <location>
        <begin position="112"/>
        <end position="132"/>
    </location>
</feature>
<keyword evidence="10" id="KW-1185">Reference proteome</keyword>
<comment type="pathway">
    <text evidence="2">Glycolipid biosynthesis; glycosylphosphatidylinositol-anchor biosynthesis.</text>
</comment>
<keyword evidence="7 8" id="KW-0472">Membrane</keyword>
<dbReference type="Proteomes" id="UP000606274">
    <property type="component" value="Unassembled WGS sequence"/>
</dbReference>
<reference evidence="9" key="1">
    <citation type="submission" date="2020-08" db="EMBL/GenBank/DDBJ databases">
        <title>Chromosome-level assembly of Southern catfish (Silurus meridionalis) provides insights into visual adaptation to the nocturnal and benthic lifestyles.</title>
        <authorList>
            <person name="Zhang Y."/>
            <person name="Wang D."/>
            <person name="Peng Z."/>
        </authorList>
    </citation>
    <scope>NUCLEOTIDE SEQUENCE</scope>
    <source>
        <strain evidence="9">SWU-2019-XX</strain>
        <tissue evidence="9">Muscle</tissue>
    </source>
</reference>
<evidence type="ECO:0000256" key="6">
    <source>
        <dbReference type="ARBA" id="ARBA00022989"/>
    </source>
</evidence>
<sequence>MYEVEIRGMASAHALLAGSVLVGSLMPAFTVDNFSVYGTHLVWLFSVSGCVALVSIAVFWLLGVSPPTKKNTLSYKLSRLVRSGVYFLLSCLFFHIVVVLYGAPLLESALETFSLAVLLSTLTTLRCLCMLGPNVQAWIRVFSRDGAMSVWDTSLQITTGCSVVGAWLGAFPIPLDWDRPWQVWPISCSLGATGGFLTGLLAAPIWIRWHRKQLTYKLK</sequence>
<comment type="caution">
    <text evidence="9">The sequence shown here is derived from an EMBL/GenBank/DDBJ whole genome shotgun (WGS) entry which is preliminary data.</text>
</comment>
<evidence type="ECO:0000256" key="3">
    <source>
        <dbReference type="ARBA" id="ARBA00022502"/>
    </source>
</evidence>
<dbReference type="Pfam" id="PF06699">
    <property type="entry name" value="PIG-F"/>
    <property type="match status" value="1"/>
</dbReference>
<feature type="transmembrane region" description="Helical" evidence="8">
    <location>
        <begin position="12"/>
        <end position="29"/>
    </location>
</feature>
<dbReference type="InterPro" id="IPR009580">
    <property type="entry name" value="GPI_biosynthesis_protein_Pig-F"/>
</dbReference>
<dbReference type="EMBL" id="JABFDY010000007">
    <property type="protein sequence ID" value="KAF7705503.1"/>
    <property type="molecule type" value="Genomic_DNA"/>
</dbReference>
<evidence type="ECO:0000256" key="1">
    <source>
        <dbReference type="ARBA" id="ARBA00004477"/>
    </source>
</evidence>